<evidence type="ECO:0000256" key="6">
    <source>
        <dbReference type="ARBA" id="ARBA00022946"/>
    </source>
</evidence>
<keyword evidence="5" id="KW-0694">RNA-binding</keyword>
<organism evidence="14 15">
    <name type="scientific">Chinchilla lanigera</name>
    <name type="common">Long-tailed chinchilla</name>
    <name type="synonym">Chinchilla villidera</name>
    <dbReference type="NCBI Taxonomy" id="34839"/>
    <lineage>
        <taxon>Eukaryota</taxon>
        <taxon>Metazoa</taxon>
        <taxon>Chordata</taxon>
        <taxon>Craniata</taxon>
        <taxon>Vertebrata</taxon>
        <taxon>Euteleostomi</taxon>
        <taxon>Mammalia</taxon>
        <taxon>Eutheria</taxon>
        <taxon>Euarchontoglires</taxon>
        <taxon>Glires</taxon>
        <taxon>Rodentia</taxon>
        <taxon>Hystricomorpha</taxon>
        <taxon>Chinchillidae</taxon>
        <taxon>Chinchilla</taxon>
    </lineage>
</organism>
<feature type="chain" id="PRO_5034957581" description="Transcription termination factor 4, mitochondrial" evidence="13">
    <location>
        <begin position="24"/>
        <end position="396"/>
    </location>
</feature>
<evidence type="ECO:0000256" key="7">
    <source>
        <dbReference type="ARBA" id="ARBA00023128"/>
    </source>
</evidence>
<protein>
    <recommendedName>
        <fullName evidence="9">Transcription termination factor 4, mitochondrial</fullName>
    </recommendedName>
    <alternativeName>
        <fullName evidence="10">Mitochondrial transcription termination factor 4</fullName>
    </alternativeName>
    <alternativeName>
        <fullName evidence="11">mTERF domain-containing protein 2</fullName>
    </alternativeName>
</protein>
<dbReference type="Proteomes" id="UP000694398">
    <property type="component" value="Unassembled WGS sequence"/>
</dbReference>
<sequence>MQPGARALGTLALAAAAVLGREAETDRAPEVRGWRRRYFRRRCLSVMAVLARRVFDLHHQIPLTWVCLAKLTPHLGEQKRTTASLFCKLTIAAGGGGLEELPLVVSKKCVQELESRANTVHCLPEKQRTSVDGGPLTLEKVVCTLLDMGFSDVHINELLSIQPHASPQQLLDIISEFILLGVNPEPVYVALKKSPQLLKMPVVRVKKRSSYLRKLGLGEGKLKRVLHSCPEIFTMHQRDVDGVIHVLKEKCLFTVQQVTEILYRCPNVLQQDPNELEYKFQYAYFRMGIKHLDIVRTEFLKYSLTKIKQRHIYLERLGRYQTPDKKGQTQIANPLLKDIFRVSEAEFLAKTACSSAEEFVVFKKLLAREEEEVPESSMSKEVEGEEEEEDKDEEEL</sequence>
<gene>
    <name evidence="14" type="primary">MTERF4</name>
</gene>
<keyword evidence="13" id="KW-0732">Signal</keyword>
<evidence type="ECO:0000256" key="4">
    <source>
        <dbReference type="ARBA" id="ARBA00022737"/>
    </source>
</evidence>
<dbReference type="PANTHER" id="PTHR13068:SF203">
    <property type="entry name" value="TRANSCRIPTION TERMINATION FACTOR 4, MITOCHONDRIAL"/>
    <property type="match status" value="1"/>
</dbReference>
<keyword evidence="7" id="KW-0496">Mitochondrion</keyword>
<comment type="subunit">
    <text evidence="8">Heterodimer with NSUN4; this interaction may be required for NSUN4 recruitment to the mitochondrial large ribosomal subunit.</text>
</comment>
<evidence type="ECO:0000256" key="5">
    <source>
        <dbReference type="ARBA" id="ARBA00022884"/>
    </source>
</evidence>
<proteinExistence type="inferred from homology"/>
<feature type="region of interest" description="Disordered" evidence="12">
    <location>
        <begin position="369"/>
        <end position="396"/>
    </location>
</feature>
<reference evidence="14" key="1">
    <citation type="submission" date="2025-08" db="UniProtKB">
        <authorList>
            <consortium name="Ensembl"/>
        </authorList>
    </citation>
    <scope>IDENTIFICATION</scope>
</reference>
<dbReference type="Pfam" id="PF02536">
    <property type="entry name" value="mTERF"/>
    <property type="match status" value="1"/>
</dbReference>
<dbReference type="RefSeq" id="XP_005411196.1">
    <property type="nucleotide sequence ID" value="XM_005411139.2"/>
</dbReference>
<evidence type="ECO:0000256" key="11">
    <source>
        <dbReference type="ARBA" id="ARBA00078040"/>
    </source>
</evidence>
<evidence type="ECO:0000256" key="3">
    <source>
        <dbReference type="ARBA" id="ARBA00022552"/>
    </source>
</evidence>
<dbReference type="GeneTree" id="ENSGT00460000041648"/>
<accession>A0A8C2YJP0</accession>
<comment type="subcellular location">
    <subcellularLocation>
        <location evidence="1">Mitochondrion</location>
    </subcellularLocation>
</comment>
<dbReference type="GO" id="GO:0006390">
    <property type="term" value="P:mitochondrial transcription"/>
    <property type="evidence" value="ECO:0007669"/>
    <property type="project" value="TreeGrafter"/>
</dbReference>
<evidence type="ECO:0000256" key="12">
    <source>
        <dbReference type="SAM" id="MobiDB-lite"/>
    </source>
</evidence>
<dbReference type="FunFam" id="1.25.70.10:FF:000011">
    <property type="entry name" value="Mitochondrial transcription termination factor 4"/>
    <property type="match status" value="1"/>
</dbReference>
<evidence type="ECO:0000256" key="2">
    <source>
        <dbReference type="ARBA" id="ARBA00007692"/>
    </source>
</evidence>
<keyword evidence="4" id="KW-0677">Repeat</keyword>
<dbReference type="AlphaFoldDB" id="A0A8C2YJP0"/>
<evidence type="ECO:0000256" key="1">
    <source>
        <dbReference type="ARBA" id="ARBA00004173"/>
    </source>
</evidence>
<dbReference type="GO" id="GO:0006364">
    <property type="term" value="P:rRNA processing"/>
    <property type="evidence" value="ECO:0007669"/>
    <property type="project" value="UniProtKB-KW"/>
</dbReference>
<name>A0A8C2YJP0_CHILA</name>
<evidence type="ECO:0000256" key="9">
    <source>
        <dbReference type="ARBA" id="ARBA00074722"/>
    </source>
</evidence>
<dbReference type="GO" id="GO:0043010">
    <property type="term" value="P:camera-type eye development"/>
    <property type="evidence" value="ECO:0007669"/>
    <property type="project" value="Ensembl"/>
</dbReference>
<dbReference type="Gene3D" id="1.25.70.10">
    <property type="entry name" value="Transcription termination factor 3, mitochondrial"/>
    <property type="match status" value="1"/>
</dbReference>
<feature type="signal peptide" evidence="13">
    <location>
        <begin position="1"/>
        <end position="23"/>
    </location>
</feature>
<dbReference type="SMART" id="SM00733">
    <property type="entry name" value="Mterf"/>
    <property type="match status" value="4"/>
</dbReference>
<feature type="compositionally biased region" description="Acidic residues" evidence="12">
    <location>
        <begin position="383"/>
        <end position="396"/>
    </location>
</feature>
<dbReference type="Ensembl" id="ENSCLAT00000003673.1">
    <property type="protein sequence ID" value="ENSCLAP00000003599.1"/>
    <property type="gene ID" value="ENSCLAG00000002565.1"/>
</dbReference>
<evidence type="ECO:0000256" key="8">
    <source>
        <dbReference type="ARBA" id="ARBA00061975"/>
    </source>
</evidence>
<dbReference type="GO" id="GO:0061668">
    <property type="term" value="P:mitochondrial ribosome assembly"/>
    <property type="evidence" value="ECO:0007669"/>
    <property type="project" value="Ensembl"/>
</dbReference>
<dbReference type="GO" id="GO:0007507">
    <property type="term" value="P:heart development"/>
    <property type="evidence" value="ECO:0007669"/>
    <property type="project" value="Ensembl"/>
</dbReference>
<keyword evidence="3" id="KW-0698">rRNA processing</keyword>
<keyword evidence="6" id="KW-0809">Transit peptide</keyword>
<dbReference type="GO" id="GO:0005829">
    <property type="term" value="C:cytosol"/>
    <property type="evidence" value="ECO:0007669"/>
    <property type="project" value="Ensembl"/>
</dbReference>
<dbReference type="CTD" id="130916"/>
<dbReference type="InterPro" id="IPR003690">
    <property type="entry name" value="MTERF"/>
</dbReference>
<evidence type="ECO:0000313" key="14">
    <source>
        <dbReference type="Ensembl" id="ENSCLAP00000003599.1"/>
    </source>
</evidence>
<dbReference type="PANTHER" id="PTHR13068">
    <property type="entry name" value="CGI-12 PROTEIN-RELATED"/>
    <property type="match status" value="1"/>
</dbReference>
<evidence type="ECO:0000256" key="10">
    <source>
        <dbReference type="ARBA" id="ARBA00077581"/>
    </source>
</evidence>
<evidence type="ECO:0000313" key="15">
    <source>
        <dbReference type="Proteomes" id="UP000694398"/>
    </source>
</evidence>
<dbReference type="InterPro" id="IPR038538">
    <property type="entry name" value="MTERF_sf"/>
</dbReference>
<dbReference type="GO" id="GO:0005739">
    <property type="term" value="C:mitochondrion"/>
    <property type="evidence" value="ECO:0007669"/>
    <property type="project" value="UniProtKB-SubCell"/>
</dbReference>
<evidence type="ECO:0000256" key="13">
    <source>
        <dbReference type="SAM" id="SignalP"/>
    </source>
</evidence>
<dbReference type="GO" id="GO:0019843">
    <property type="term" value="F:rRNA binding"/>
    <property type="evidence" value="ECO:0007669"/>
    <property type="project" value="Ensembl"/>
</dbReference>
<dbReference type="OrthoDB" id="9991972at2759"/>
<comment type="similarity">
    <text evidence="2">Belongs to the mTERF family.</text>
</comment>
<keyword evidence="15" id="KW-1185">Reference proteome</keyword>
<dbReference type="OMA" id="QAEMVKC"/>
<dbReference type="GeneID" id="102011047"/>
<reference evidence="14" key="2">
    <citation type="submission" date="2025-09" db="UniProtKB">
        <authorList>
            <consortium name="Ensembl"/>
        </authorList>
    </citation>
    <scope>IDENTIFICATION</scope>
</reference>